<accession>A0AAV5GJV5</accession>
<name>A0AAV5GJV5_9BASI</name>
<evidence type="ECO:0000256" key="12">
    <source>
        <dbReference type="ARBA" id="ARBA00047899"/>
    </source>
</evidence>
<evidence type="ECO:0000256" key="14">
    <source>
        <dbReference type="RuleBase" id="RU365027"/>
    </source>
</evidence>
<evidence type="ECO:0000256" key="3">
    <source>
        <dbReference type="ARBA" id="ARBA00012513"/>
    </source>
</evidence>
<dbReference type="GO" id="GO:0005524">
    <property type="term" value="F:ATP binding"/>
    <property type="evidence" value="ECO:0007669"/>
    <property type="project" value="UniProtKB-KW"/>
</dbReference>
<feature type="region of interest" description="Disordered" evidence="15">
    <location>
        <begin position="2579"/>
        <end position="2605"/>
    </location>
</feature>
<feature type="compositionally biased region" description="Low complexity" evidence="15">
    <location>
        <begin position="2579"/>
        <end position="2602"/>
    </location>
</feature>
<dbReference type="InterPro" id="IPR038980">
    <property type="entry name" value="ATM_plant"/>
</dbReference>
<dbReference type="InterPro" id="IPR021668">
    <property type="entry name" value="TAN"/>
</dbReference>
<keyword evidence="20" id="KW-1185">Reference proteome</keyword>
<evidence type="ECO:0000256" key="5">
    <source>
        <dbReference type="ARBA" id="ARBA00022527"/>
    </source>
</evidence>
<keyword evidence="10 14" id="KW-0067">ATP-binding</keyword>
<comment type="similarity">
    <text evidence="2 14">Belongs to the PI3/PI4-kinase family. ATM subfamily.</text>
</comment>
<dbReference type="GO" id="GO:0035556">
    <property type="term" value="P:intracellular signal transduction"/>
    <property type="evidence" value="ECO:0007669"/>
    <property type="project" value="UniProtKB-ARBA"/>
</dbReference>
<dbReference type="Gene3D" id="3.30.1010.10">
    <property type="entry name" value="Phosphatidylinositol 3-kinase Catalytic Subunit, Chain A, domain 4"/>
    <property type="match status" value="1"/>
</dbReference>
<dbReference type="SMART" id="SM01343">
    <property type="entry name" value="FATC"/>
    <property type="match status" value="1"/>
</dbReference>
<dbReference type="Pfam" id="PF11640">
    <property type="entry name" value="TAN"/>
    <property type="match status" value="1"/>
</dbReference>
<feature type="domain" description="PI3K/PI4K catalytic" evidence="16">
    <location>
        <begin position="2700"/>
        <end position="3014"/>
    </location>
</feature>
<evidence type="ECO:0000259" key="17">
    <source>
        <dbReference type="PROSITE" id="PS51189"/>
    </source>
</evidence>
<comment type="function">
    <text evidence="14">Serine/threonine protein kinase which activates checkpoint signaling upon genotoxic stresses such as ionizing radiation (IR), ultraviolet light (UV), or DNA replication stalling, thereby acting as a DNA damage sensor. Recognizes the substrate consensus sequence [ST]-Q. Phosphorylates histone H2A to form H2AS128ph (gamma-H2A) at sites of DNA damage, involved in the regulation of DNA damage response mechanism. Required for the control of telomere length and genome stability.</text>
</comment>
<dbReference type="GO" id="GO:0005634">
    <property type="term" value="C:nucleus"/>
    <property type="evidence" value="ECO:0007669"/>
    <property type="project" value="UniProtKB-SubCell"/>
</dbReference>
<organism evidence="19 20">
    <name type="scientific">Rhodotorula paludigena</name>
    <dbReference type="NCBI Taxonomy" id="86838"/>
    <lineage>
        <taxon>Eukaryota</taxon>
        <taxon>Fungi</taxon>
        <taxon>Dikarya</taxon>
        <taxon>Basidiomycota</taxon>
        <taxon>Pucciniomycotina</taxon>
        <taxon>Microbotryomycetes</taxon>
        <taxon>Sporidiobolales</taxon>
        <taxon>Sporidiobolaceae</taxon>
        <taxon>Rhodotorula</taxon>
    </lineage>
</organism>
<dbReference type="Pfam" id="PF00454">
    <property type="entry name" value="PI3_PI4_kinase"/>
    <property type="match status" value="1"/>
</dbReference>
<feature type="region of interest" description="Disordered" evidence="15">
    <location>
        <begin position="2439"/>
        <end position="2460"/>
    </location>
</feature>
<keyword evidence="5 14" id="KW-0723">Serine/threonine-protein kinase</keyword>
<dbReference type="SUPFAM" id="SSF56112">
    <property type="entry name" value="Protein kinase-like (PK-like)"/>
    <property type="match status" value="1"/>
</dbReference>
<dbReference type="GO" id="GO:0006325">
    <property type="term" value="P:chromatin organization"/>
    <property type="evidence" value="ECO:0007669"/>
    <property type="project" value="UniProtKB-KW"/>
</dbReference>
<dbReference type="InterPro" id="IPR018936">
    <property type="entry name" value="PI3/4_kinase_CS"/>
</dbReference>
<dbReference type="PANTHER" id="PTHR37079:SF4">
    <property type="entry name" value="SERINE_THREONINE-PROTEIN KINASE ATM"/>
    <property type="match status" value="1"/>
</dbReference>
<keyword evidence="8 14" id="KW-0227">DNA damage</keyword>
<reference evidence="19 20" key="1">
    <citation type="submission" date="2021-12" db="EMBL/GenBank/DDBJ databases">
        <title>High titer production of polyol ester of fatty acids by Rhodotorula paludigena BS15 towards product separation-free biomass refinery.</title>
        <authorList>
            <person name="Mano J."/>
            <person name="Ono H."/>
            <person name="Tanaka T."/>
            <person name="Naito K."/>
            <person name="Sushida H."/>
            <person name="Ike M."/>
            <person name="Tokuyasu K."/>
            <person name="Kitaoka M."/>
        </authorList>
    </citation>
    <scope>NUCLEOTIDE SEQUENCE [LARGE SCALE GENOMIC DNA]</scope>
    <source>
        <strain evidence="19 20">BS15</strain>
    </source>
</reference>
<dbReference type="PROSITE" id="PS51189">
    <property type="entry name" value="FAT"/>
    <property type="match status" value="1"/>
</dbReference>
<evidence type="ECO:0000256" key="2">
    <source>
        <dbReference type="ARBA" id="ARBA00010769"/>
    </source>
</evidence>
<proteinExistence type="inferred from homology"/>
<keyword evidence="11 14" id="KW-0539">Nucleus</keyword>
<comment type="caution">
    <text evidence="19">The sequence shown here is derived from an EMBL/GenBank/DDBJ whole genome shotgun (WGS) entry which is preliminary data.</text>
</comment>
<evidence type="ECO:0000256" key="15">
    <source>
        <dbReference type="SAM" id="MobiDB-lite"/>
    </source>
</evidence>
<dbReference type="Gene3D" id="1.10.1070.11">
    <property type="entry name" value="Phosphatidylinositol 3-/4-kinase, catalytic domain"/>
    <property type="match status" value="1"/>
</dbReference>
<dbReference type="PANTHER" id="PTHR37079">
    <property type="entry name" value="SERINE/THREONINE-PROTEIN KINASE ATM"/>
    <property type="match status" value="1"/>
</dbReference>
<protein>
    <recommendedName>
        <fullName evidence="4 14">Serine/threonine-protein kinase Tel1</fullName>
        <ecNumber evidence="3 14">2.7.11.1</ecNumber>
    </recommendedName>
</protein>
<evidence type="ECO:0000256" key="11">
    <source>
        <dbReference type="ARBA" id="ARBA00023242"/>
    </source>
</evidence>
<dbReference type="EC" id="2.7.11.1" evidence="3 14"/>
<dbReference type="Pfam" id="PF02260">
    <property type="entry name" value="FATC"/>
    <property type="match status" value="1"/>
</dbReference>
<keyword evidence="7 14" id="KW-0547">Nucleotide-binding</keyword>
<dbReference type="PROSITE" id="PS51190">
    <property type="entry name" value="FATC"/>
    <property type="match status" value="1"/>
</dbReference>
<evidence type="ECO:0000256" key="13">
    <source>
        <dbReference type="ARBA" id="ARBA00048679"/>
    </source>
</evidence>
<evidence type="ECO:0000256" key="6">
    <source>
        <dbReference type="ARBA" id="ARBA00022679"/>
    </source>
</evidence>
<evidence type="ECO:0000256" key="4">
    <source>
        <dbReference type="ARBA" id="ARBA00014619"/>
    </source>
</evidence>
<gene>
    <name evidence="19" type="ORF">Rhopal_003193-T1</name>
</gene>
<dbReference type="InterPro" id="IPR044107">
    <property type="entry name" value="PIKKc_ATM"/>
</dbReference>
<evidence type="ECO:0000259" key="16">
    <source>
        <dbReference type="PROSITE" id="PS50290"/>
    </source>
</evidence>
<feature type="region of interest" description="Disordered" evidence="15">
    <location>
        <begin position="927"/>
        <end position="948"/>
    </location>
</feature>
<keyword evidence="9 14" id="KW-0418">Kinase</keyword>
<dbReference type="GO" id="GO:0004674">
    <property type="term" value="F:protein serine/threonine kinase activity"/>
    <property type="evidence" value="ECO:0007669"/>
    <property type="project" value="UniProtKB-KW"/>
</dbReference>
<evidence type="ECO:0000259" key="18">
    <source>
        <dbReference type="PROSITE" id="PS51190"/>
    </source>
</evidence>
<sequence>MSAIRDFKDILERLQSDRIKERAEGVARLNDFLASKRNFNAVNQDRGHSWLQTLQILFAVVIKERNASVAKASAATDKRLLDAAQLVRTVVERVHRVVSRKTAKAIVAHLTQMTAVQGKLQPYALTYMKALRTVLSYAPHVEHLDERHWTDVVMLCFSAVLGDKIKIGQDFADEAAMDIDEDERVGGALRASPDEEFALPTKTRRTANPTEIELLGVIEVAFRSKSSPFLTYAQAIFRKFLRFFRLFPSETTAHLSALIALNRVFAEVDLNDQRSMKRIGPHLWRHLLALWATKNASLKEQVVIALRYLFPFVVPHLNVGTSSVMSDVTAISRAKELYDAVLTEPTIRWREAYVLDLDHLRLGLEVPRSDDAASTSARAYHAKTFRIGNGFDEKHAVAWGMLELAADALARIYEVEDAASEDRAVEAMLTPTQRGKRRKVEDPLSVLLDSLSDPTLPTAVVTHRLQILLFLVDRHWSSLDPEACSRICNALIGILPHPDAQIERWTFVATAAIAHVGLPLEHLASDLSPSRRKRERSVSSPWEQLWSITQRRLSSPEVCRPAAHVANILLAHDRISGPGLSDSIESFARDVDVQGGVNFPSDAVCLFLEWSLAIAASDARLVRLHLSEKILSWLTRSWSALDGITRAHNFGQSRPHADPLSLDGPVSLIARLSGLTDVPPIVHDYVVPDCAVATMTLELSETARIRDYLEARVPPYAKDGSANEVSFRTPSFYDATGGAPEDLEHSTPRKVLQWLLRELEGFRAAAAQAGDNYWTSMASDLARRHLDFAALALVVEGVYALHRVPSNKQAVRRAGEILTLLAPALTLKKWQPHERASLVGALSPILISVPDRPAIDYPVLLDPGIASDIPQHLLPKRSTSVSSIDLDAMKLNLLRAIWKDDETKQTLGELLAALRFILTDAADPAPAQATQATPSSFAMTQNGSTQASQRIKELEQTQRADDFGEVRIGSRATPGAAAAGGAASTPRASAFTVSMCIKGFISADMAESGAGKVSRLEEVVETLVSSDGEDSIVIADQVFAAVHAGLATFGLAQAEAILEHLGNDLLPDYRFARDERFARIALKFLDCTTQHWVVVDNKAKEDFAADARKLCTWFVEGLRKRVFAAWRVRLQFNALLDRYLELDPQQQYWDLHGSAPSSEDGLIITPTAVIPFMLTDDDFRVRFRATSSTANLFNVCLLTGQPEDRLFSDIRENIVTNTEETERLLTQILCNANLVIVAGRRRRAPYQLLIRTSGEKPELTPIIIATLEGVAARLGFSSLADLYLVYARYMTWQEIRLAAGQPSIDLPQRLPYRACGFPTLRDARKADFKATASWLLQFDQGPAYLTLCDVLKRSAEQGRLDCFGETAALTLLRIFSDEELLRRLADQRRSVDDEARAQLLDVAAGAGATDAHQQEQLIASSVDDMLVEVLSTAYAAHWSASTPLPALAFDKRAAETFSRILSLREDFVVHAEPPPPHWEPERAVSVCNWLDREYSVFSNVAVVYSVMHHVLGRAHAAPFVDEQRRHLINLALFLSLCHRTSKDPVILVALVDGLLGLLDQIDIAELAVAMLQWTLSSLFNLAKSKTPAFMPFQSAFCEQVVRIAHSLVAAEQAAVGSSALALLSSLQRDIDAGLRLLGQLQEPAVTEAALLWPRGDIFNLSSLDFDTVYHAFGSDFAPINKFRSVATIRNLPQYGALVAAPASGRLAWCLMQAIAPRDTLAADVCIAFADLLYDVRGEAPPPNIDERWIADAEHAGMVDPQTDHGIKGFLTTSVLKRVSDPARALVVAAFDTARLLFSAPGTTGSALPQSTDARTASLAGLFAHASLQRARKLRLREARSLAELDSLDWLARARSYEGWVKAFTELLADCRAESDAFFAQLVPFVRTSAAFARDIVPHLVHAILLQGTSSGDAEAEKRISAYFERLLAAQATHDEVVRVIVDTTSHLRKYARPDLHPSSRSRFDTWLSVSWTALSAGAVKVHAYLAGLLFLELAHEYNGLFTITSHGHARDRRLDERGQALLYEIYSHIDEPDGFYGRESPDTRQALLLRYRHEGQWSDAFRVYGARHEAQSHQLGSLDPTATAGVVTSLAAFGFNRLALSIFQPARLEGAIGDQDVEPELPYELAWRTDVWDLPIERNAAATSGVSLYKALRAGRMARSAEVARAAACEALVHEVEKLGSVSIDLPRPSGETISTILALREVHRFADLQEKDRIASDLAQDLARIPQELSFDHAERILSTRISLLRGIRAKERVGQVGEEFSTELYKAATASERACLLELSRVGRRTGQLQPAYNAVTLAHSLLDDSAGLDVDRELADVLWAQGEHSTAITLLATAHKQSPTKSAATFAKVGEWTAEARLRSTDEILAECFEPAVRALDRNDGFEERARVHHAFAAFADVQYEDLARTATERRKRAAAYTQRKEIEFAEMDRQLQSGSLNSDPIKRSRSTAQAHIRDDERQVAELEEAARSMLWRALEHYARALHASDEFDDKVFRFCAMWLACAHDDGIHTDLKPLLAQIPSHKFVFLAYQLSARLSKSAAPTPSASNIRSVVLRLCADHPFHALYPVNALRDAASARNSRRTSTSRESSVGGGSSNSRAQAANEIFERTKRSDKLRPRVEAVELVCTAYAEWASFRLKDHAPYLDSNQRSVRKGALPIVRSMRILTKVRDLPIPVTTAHLPVDPSARYEDFPTIHRYEEHFDTAGGIHLPKIVVCMDSSGGRHKQLLKGDDDIRQDAVMEQAFELVNGLLARDDQGRRRKLRIRTYKVVPLQNSNGLIEFASNTAPLGTFLQNLYDQMAPGVPKRAREQLRGIELKKTRPDNRDKEKDDAFRKILDDTPPLLRYLFWQKHKVPSLWFDMRLNYARSVATTSIIGHIVGLGDRHVSNILMDEARGELVHIDLGIAFDQGKRLPIPELVPFRLTQNLIDGFGMSGVDGVFRRSCEETLRVLRERSSVIMTVLEVFKHDPLQNWAVSAEMAKRIQGSDDGEAGALDELPDDADRALSIIRGKLDDRLSIQYTVNQLIQEATNHSNLARIFSGWQPYF</sequence>
<comment type="catalytic activity">
    <reaction evidence="13">
        <text>L-seryl-[protein] + ATP = O-phospho-L-seryl-[protein] + ADP + H(+)</text>
        <dbReference type="Rhea" id="RHEA:17989"/>
        <dbReference type="Rhea" id="RHEA-COMP:9863"/>
        <dbReference type="Rhea" id="RHEA-COMP:11604"/>
        <dbReference type="ChEBI" id="CHEBI:15378"/>
        <dbReference type="ChEBI" id="CHEBI:29999"/>
        <dbReference type="ChEBI" id="CHEBI:30616"/>
        <dbReference type="ChEBI" id="CHEBI:83421"/>
        <dbReference type="ChEBI" id="CHEBI:456216"/>
        <dbReference type="EC" id="2.7.11.1"/>
    </reaction>
</comment>
<dbReference type="CDD" id="cd05171">
    <property type="entry name" value="PIKKc_ATM"/>
    <property type="match status" value="1"/>
</dbReference>
<feature type="compositionally biased region" description="Polar residues" evidence="15">
    <location>
        <begin position="935"/>
        <end position="948"/>
    </location>
</feature>
<dbReference type="PROSITE" id="PS00915">
    <property type="entry name" value="PI3_4_KINASE_1"/>
    <property type="match status" value="1"/>
</dbReference>
<evidence type="ECO:0000256" key="8">
    <source>
        <dbReference type="ARBA" id="ARBA00022763"/>
    </source>
</evidence>
<dbReference type="PROSITE" id="PS00916">
    <property type="entry name" value="PI3_4_KINASE_2"/>
    <property type="match status" value="1"/>
</dbReference>
<evidence type="ECO:0000256" key="1">
    <source>
        <dbReference type="ARBA" id="ARBA00004123"/>
    </source>
</evidence>
<keyword evidence="6 14" id="KW-0808">Transferase</keyword>
<feature type="domain" description="FAT" evidence="17">
    <location>
        <begin position="1973"/>
        <end position="2576"/>
    </location>
</feature>
<dbReference type="InterPro" id="IPR036940">
    <property type="entry name" value="PI3/4_kinase_cat_sf"/>
</dbReference>
<evidence type="ECO:0000256" key="10">
    <source>
        <dbReference type="ARBA" id="ARBA00022840"/>
    </source>
</evidence>
<dbReference type="InterPro" id="IPR003152">
    <property type="entry name" value="FATC_dom"/>
</dbReference>
<dbReference type="SMART" id="SM00146">
    <property type="entry name" value="PI3Kc"/>
    <property type="match status" value="1"/>
</dbReference>
<dbReference type="GO" id="GO:0006281">
    <property type="term" value="P:DNA repair"/>
    <property type="evidence" value="ECO:0007669"/>
    <property type="project" value="InterPro"/>
</dbReference>
<dbReference type="PROSITE" id="PS50290">
    <property type="entry name" value="PI3_4_KINASE_3"/>
    <property type="match status" value="1"/>
</dbReference>
<dbReference type="InterPro" id="IPR000403">
    <property type="entry name" value="PI3/4_kinase_cat_dom"/>
</dbReference>
<dbReference type="InterPro" id="IPR011009">
    <property type="entry name" value="Kinase-like_dom_sf"/>
</dbReference>
<keyword evidence="14" id="KW-0156">Chromatin regulator</keyword>
<keyword evidence="14" id="KW-0158">Chromosome</keyword>
<dbReference type="EMBL" id="BQKY01000006">
    <property type="protein sequence ID" value="GJN90194.1"/>
    <property type="molecule type" value="Genomic_DNA"/>
</dbReference>
<comment type="subcellular location">
    <subcellularLocation>
        <location evidence="14">Chromosome</location>
        <location evidence="14">Telomere</location>
    </subcellularLocation>
    <subcellularLocation>
        <location evidence="1 14">Nucleus</location>
    </subcellularLocation>
</comment>
<evidence type="ECO:0000256" key="9">
    <source>
        <dbReference type="ARBA" id="ARBA00022777"/>
    </source>
</evidence>
<dbReference type="GO" id="GO:0000781">
    <property type="term" value="C:chromosome, telomeric region"/>
    <property type="evidence" value="ECO:0007669"/>
    <property type="project" value="UniProtKB-SubCell"/>
</dbReference>
<comment type="catalytic activity">
    <reaction evidence="12 14">
        <text>L-threonyl-[protein] + ATP = O-phospho-L-threonyl-[protein] + ADP + H(+)</text>
        <dbReference type="Rhea" id="RHEA:46608"/>
        <dbReference type="Rhea" id="RHEA-COMP:11060"/>
        <dbReference type="Rhea" id="RHEA-COMP:11605"/>
        <dbReference type="ChEBI" id="CHEBI:15378"/>
        <dbReference type="ChEBI" id="CHEBI:30013"/>
        <dbReference type="ChEBI" id="CHEBI:30616"/>
        <dbReference type="ChEBI" id="CHEBI:61977"/>
        <dbReference type="ChEBI" id="CHEBI:456216"/>
        <dbReference type="EC" id="2.7.11.1"/>
    </reaction>
</comment>
<evidence type="ECO:0000256" key="7">
    <source>
        <dbReference type="ARBA" id="ARBA00022741"/>
    </source>
</evidence>
<evidence type="ECO:0000313" key="20">
    <source>
        <dbReference type="Proteomes" id="UP001342314"/>
    </source>
</evidence>
<dbReference type="SMART" id="SM01342">
    <property type="entry name" value="TAN"/>
    <property type="match status" value="1"/>
</dbReference>
<evidence type="ECO:0000313" key="19">
    <source>
        <dbReference type="EMBL" id="GJN90194.1"/>
    </source>
</evidence>
<dbReference type="InterPro" id="IPR014009">
    <property type="entry name" value="PIK_FAT"/>
</dbReference>
<keyword evidence="14" id="KW-0779">Telomere</keyword>
<dbReference type="Proteomes" id="UP001342314">
    <property type="component" value="Unassembled WGS sequence"/>
</dbReference>
<feature type="domain" description="FATC" evidence="18">
    <location>
        <begin position="3015"/>
        <end position="3047"/>
    </location>
</feature>